<protein>
    <recommendedName>
        <fullName evidence="3">DNA-binding protein</fullName>
    </recommendedName>
</protein>
<sequence length="79" mass="9164">MGVPTRINNREFVITFINSESAEDVAKAMNLTKQQVSMKAVYLRKLGVRLPKFMYRGKDRRLEIAQLNSLIEKHKKANK</sequence>
<name>A0A5N5EEX5_RHOER</name>
<evidence type="ECO:0000313" key="1">
    <source>
        <dbReference type="EMBL" id="KAB2587262.1"/>
    </source>
</evidence>
<accession>A0A5N5EEX5</accession>
<comment type="caution">
    <text evidence="1">The sequence shown here is derived from an EMBL/GenBank/DDBJ whole genome shotgun (WGS) entry which is preliminary data.</text>
</comment>
<reference evidence="1 2" key="1">
    <citation type="journal article" date="2017" name="Poromechanics V (2013)">
        <title>Genomic Characterization of the Arsenic-Tolerant Actinobacterium, &lt;i&gt;Rhodococcus erythropolis&lt;/i&gt; S43.</title>
        <authorList>
            <person name="Retamal-Morales G."/>
            <person name="Mehnert M."/>
            <person name="Schwabe R."/>
            <person name="Tischler D."/>
            <person name="Schloemann M."/>
            <person name="Levican G.J."/>
        </authorList>
    </citation>
    <scope>NUCLEOTIDE SEQUENCE [LARGE SCALE GENOMIC DNA]</scope>
    <source>
        <strain evidence="1 2">S43</strain>
    </source>
</reference>
<dbReference type="EMBL" id="MRBO01000021">
    <property type="protein sequence ID" value="KAB2587262.1"/>
    <property type="molecule type" value="Genomic_DNA"/>
</dbReference>
<gene>
    <name evidence="1" type="ORF">BS297_00860</name>
</gene>
<dbReference type="AlphaFoldDB" id="A0A5N5EEX5"/>
<evidence type="ECO:0008006" key="3">
    <source>
        <dbReference type="Google" id="ProtNLM"/>
    </source>
</evidence>
<evidence type="ECO:0000313" key="2">
    <source>
        <dbReference type="Proteomes" id="UP000325576"/>
    </source>
</evidence>
<dbReference type="Proteomes" id="UP000325576">
    <property type="component" value="Unassembled WGS sequence"/>
</dbReference>
<organism evidence="1 2">
    <name type="scientific">Rhodococcus erythropolis</name>
    <name type="common">Arthrobacter picolinophilus</name>
    <dbReference type="NCBI Taxonomy" id="1833"/>
    <lineage>
        <taxon>Bacteria</taxon>
        <taxon>Bacillati</taxon>
        <taxon>Actinomycetota</taxon>
        <taxon>Actinomycetes</taxon>
        <taxon>Mycobacteriales</taxon>
        <taxon>Nocardiaceae</taxon>
        <taxon>Rhodococcus</taxon>
        <taxon>Rhodococcus erythropolis group</taxon>
    </lineage>
</organism>
<proteinExistence type="predicted"/>